<evidence type="ECO:0000313" key="15">
    <source>
        <dbReference type="Proteomes" id="UP000249522"/>
    </source>
</evidence>
<feature type="binding site" evidence="11">
    <location>
        <begin position="328"/>
        <end position="330"/>
    </location>
    <ligand>
        <name>substrate</name>
    </ligand>
</feature>
<dbReference type="CDD" id="cd00854">
    <property type="entry name" value="NagA"/>
    <property type="match status" value="1"/>
</dbReference>
<gene>
    <name evidence="14" type="primary">nagA</name>
    <name evidence="14" type="ORF">DNH61_19125</name>
</gene>
<dbReference type="AlphaFoldDB" id="A0A2W1L571"/>
<dbReference type="Pfam" id="PF01979">
    <property type="entry name" value="Amidohydro_1"/>
    <property type="match status" value="1"/>
</dbReference>
<dbReference type="GO" id="GO:0008448">
    <property type="term" value="F:N-acetylglucosamine-6-phosphate deacetylase activity"/>
    <property type="evidence" value="ECO:0007669"/>
    <property type="project" value="UniProtKB-EC"/>
</dbReference>
<evidence type="ECO:0000256" key="8">
    <source>
        <dbReference type="ARBA" id="ARBA00060590"/>
    </source>
</evidence>
<evidence type="ECO:0000256" key="9">
    <source>
        <dbReference type="PIRNR" id="PIRNR038994"/>
    </source>
</evidence>
<dbReference type="RefSeq" id="WP_111148401.1">
    <property type="nucleotide sequence ID" value="NZ_QKRB01000054.1"/>
</dbReference>
<feature type="binding site" evidence="12">
    <location>
        <position position="215"/>
    </location>
    <ligand>
        <name>Zn(2+)</name>
        <dbReference type="ChEBI" id="CHEBI:29105"/>
    </ligand>
</feature>
<evidence type="ECO:0000256" key="2">
    <source>
        <dbReference type="ARBA" id="ARBA00011899"/>
    </source>
</evidence>
<feature type="domain" description="Amidohydrolase-related" evidence="13">
    <location>
        <begin position="70"/>
        <end position="399"/>
    </location>
</feature>
<evidence type="ECO:0000259" key="13">
    <source>
        <dbReference type="Pfam" id="PF01979"/>
    </source>
</evidence>
<dbReference type="NCBIfam" id="TIGR00221">
    <property type="entry name" value="nagA"/>
    <property type="match status" value="1"/>
</dbReference>
<keyword evidence="5 9" id="KW-0378">Hydrolase</keyword>
<evidence type="ECO:0000256" key="6">
    <source>
        <dbReference type="ARBA" id="ARBA00023277"/>
    </source>
</evidence>
<reference evidence="14 15" key="1">
    <citation type="submission" date="2018-06" db="EMBL/GenBank/DDBJ databases">
        <title>Paenibacillus imtechensis sp. nov.</title>
        <authorList>
            <person name="Pinnaka A.K."/>
            <person name="Singh H."/>
            <person name="Kaur M."/>
        </authorList>
    </citation>
    <scope>NUCLEOTIDE SEQUENCE [LARGE SCALE GENOMIC DNA]</scope>
    <source>
        <strain evidence="14 15">SMB1</strain>
    </source>
</reference>
<feature type="binding site" evidence="11">
    <location>
        <position position="160"/>
    </location>
    <ligand>
        <name>substrate</name>
    </ligand>
</feature>
<comment type="catalytic activity">
    <reaction evidence="7">
        <text>N-acetyl-D-glucosamine 6-phosphate + H2O = D-glucosamine 6-phosphate + acetate</text>
        <dbReference type="Rhea" id="RHEA:22936"/>
        <dbReference type="ChEBI" id="CHEBI:15377"/>
        <dbReference type="ChEBI" id="CHEBI:30089"/>
        <dbReference type="ChEBI" id="CHEBI:57513"/>
        <dbReference type="ChEBI" id="CHEBI:58725"/>
        <dbReference type="EC" id="3.5.1.25"/>
    </reaction>
</comment>
<evidence type="ECO:0000256" key="5">
    <source>
        <dbReference type="ARBA" id="ARBA00022801"/>
    </source>
</evidence>
<evidence type="ECO:0000313" key="14">
    <source>
        <dbReference type="EMBL" id="PZD94073.1"/>
    </source>
</evidence>
<evidence type="ECO:0000256" key="11">
    <source>
        <dbReference type="PIRSR" id="PIRSR038994-2"/>
    </source>
</evidence>
<dbReference type="EMBL" id="QKRB01000054">
    <property type="protein sequence ID" value="PZD94073.1"/>
    <property type="molecule type" value="Genomic_DNA"/>
</dbReference>
<feature type="active site" description="Proton donor/acceptor" evidence="10">
    <location>
        <position position="294"/>
    </location>
</feature>
<dbReference type="SUPFAM" id="SSF51338">
    <property type="entry name" value="Composite domain of metallo-dependent hydrolases"/>
    <property type="match status" value="1"/>
</dbReference>
<name>A0A2W1L571_9BACL</name>
<proteinExistence type="inferred from homology"/>
<feature type="binding site" evidence="11">
    <location>
        <position position="247"/>
    </location>
    <ligand>
        <name>substrate</name>
    </ligand>
</feature>
<keyword evidence="6 9" id="KW-0119">Carbohydrate metabolism</keyword>
<organism evidence="14 15">
    <name type="scientific">Paenibacillus sambharensis</name>
    <dbReference type="NCBI Taxonomy" id="1803190"/>
    <lineage>
        <taxon>Bacteria</taxon>
        <taxon>Bacillati</taxon>
        <taxon>Bacillota</taxon>
        <taxon>Bacilli</taxon>
        <taxon>Bacillales</taxon>
        <taxon>Paenibacillaceae</taxon>
        <taxon>Paenibacillus</taxon>
    </lineage>
</organism>
<keyword evidence="15" id="KW-1185">Reference proteome</keyword>
<dbReference type="InterPro" id="IPR011059">
    <property type="entry name" value="Metal-dep_hydrolase_composite"/>
</dbReference>
<dbReference type="InterPro" id="IPR003764">
    <property type="entry name" value="GlcNAc_6-P_deAcase"/>
</dbReference>
<feature type="binding site" evidence="11">
    <location>
        <position position="271"/>
    </location>
    <ligand>
        <name>substrate</name>
    </ligand>
</feature>
<evidence type="ECO:0000256" key="10">
    <source>
        <dbReference type="PIRSR" id="PIRSR038994-1"/>
    </source>
</evidence>
<evidence type="ECO:0000256" key="1">
    <source>
        <dbReference type="ARBA" id="ARBA00010716"/>
    </source>
</evidence>
<feature type="binding site" evidence="11">
    <location>
        <begin position="239"/>
        <end position="240"/>
    </location>
    <ligand>
        <name>substrate</name>
    </ligand>
</feature>
<keyword evidence="4 12" id="KW-0479">Metal-binding</keyword>
<dbReference type="Gene3D" id="2.30.40.10">
    <property type="entry name" value="Urease, subunit C, domain 1"/>
    <property type="match status" value="1"/>
</dbReference>
<dbReference type="Proteomes" id="UP000249522">
    <property type="component" value="Unassembled WGS sequence"/>
</dbReference>
<evidence type="ECO:0000256" key="4">
    <source>
        <dbReference type="ARBA" id="ARBA00022723"/>
    </source>
</evidence>
<comment type="similarity">
    <text evidence="1 9">Belongs to the metallo-dependent hydrolases superfamily. NagA family.</text>
</comment>
<comment type="pathway">
    <text evidence="8">Amino-sugar metabolism; N-acetylneuraminate degradation; D-fructose 6-phosphate from N-acetylneuraminate: step 4/5.</text>
</comment>
<evidence type="ECO:0000256" key="12">
    <source>
        <dbReference type="PIRSR" id="PIRSR038994-3"/>
    </source>
</evidence>
<dbReference type="SUPFAM" id="SSF51556">
    <property type="entry name" value="Metallo-dependent hydrolases"/>
    <property type="match status" value="1"/>
</dbReference>
<dbReference type="GO" id="GO:0006046">
    <property type="term" value="P:N-acetylglucosamine catabolic process"/>
    <property type="evidence" value="ECO:0007669"/>
    <property type="project" value="TreeGrafter"/>
</dbReference>
<accession>A0A2W1L571</accession>
<dbReference type="Gene3D" id="3.20.20.140">
    <property type="entry name" value="Metal-dependent hydrolases"/>
    <property type="match status" value="1"/>
</dbReference>
<dbReference type="GO" id="GO:0046872">
    <property type="term" value="F:metal ion binding"/>
    <property type="evidence" value="ECO:0007669"/>
    <property type="project" value="UniProtKB-KW"/>
</dbReference>
<dbReference type="PIRSF" id="PIRSF038994">
    <property type="entry name" value="NagA"/>
    <property type="match status" value="1"/>
</dbReference>
<comment type="cofactor">
    <cofactor evidence="12">
        <name>a divalent metal cation</name>
        <dbReference type="ChEBI" id="CHEBI:60240"/>
    </cofactor>
    <text evidence="12">Binds 1 divalent metal cation per subunit.</text>
</comment>
<protein>
    <recommendedName>
        <fullName evidence="3">N-acetylglucosamine-6-phosphate deacetylase</fullName>
        <ecNumber evidence="2">3.5.1.25</ecNumber>
    </recommendedName>
</protein>
<dbReference type="InterPro" id="IPR006680">
    <property type="entry name" value="Amidohydro-rel"/>
</dbReference>
<feature type="binding site" evidence="12">
    <location>
        <position position="236"/>
    </location>
    <ligand>
        <name>Zn(2+)</name>
        <dbReference type="ChEBI" id="CHEBI:29105"/>
    </ligand>
</feature>
<dbReference type="PANTHER" id="PTHR11113">
    <property type="entry name" value="N-ACETYLGLUCOSAMINE-6-PHOSPHATE DEACETYLASE"/>
    <property type="match status" value="1"/>
</dbReference>
<dbReference type="OrthoDB" id="9776488at2"/>
<dbReference type="FunFam" id="3.20.20.140:FF:000004">
    <property type="entry name" value="N-acetylglucosamine-6-phosphate deacetylase"/>
    <property type="match status" value="1"/>
</dbReference>
<dbReference type="InterPro" id="IPR032466">
    <property type="entry name" value="Metal_Hydrolase"/>
</dbReference>
<evidence type="ECO:0000256" key="7">
    <source>
        <dbReference type="ARBA" id="ARBA00047647"/>
    </source>
</evidence>
<dbReference type="EC" id="3.5.1.25" evidence="2"/>
<comment type="caution">
    <text evidence="14">The sequence shown here is derived from an EMBL/GenBank/DDBJ whole genome shotgun (WGS) entry which is preliminary data.</text>
</comment>
<evidence type="ECO:0000256" key="3">
    <source>
        <dbReference type="ARBA" id="ARBA00018029"/>
    </source>
</evidence>
<feature type="binding site" evidence="12">
    <location>
        <position position="149"/>
    </location>
    <ligand>
        <name>Zn(2+)</name>
        <dbReference type="ChEBI" id="CHEBI:29105"/>
    </ligand>
</feature>
<sequence>MPDSKTEWRLYNAQIAAGSAIIHGSVHIRNGQIHAVEATGAAPPHAGSAELPSPDGRRHCPAIDADGGWLLPGFIDIHCHGGLGGDFMDASDTSYEQITRFHAAHGTTAMLATTVTASKPAIDKVLAAAASFRQEGSSKGARLLGAHLEGPFISPRWPGAQNPAYIAEPNTEWLKQWTAEYPDLIRIVTLAPEQPGASELIRFLKEKGIVASCGHTDASYDVITEAANSGLQHAVHTFNAMRGLHHREPGTAGAVLTLDDISTEVIADGHHVHAGAIRLLLRCKPLNKVILITDAISAAGLGDGSYELGGLPLSVKDGVARLQKDGSLAGSTLTMLSAFRFVIEHCGLSPLEASRLASANPALLLGMEEHLGTIASGKSADLVLLNRQLEHQATWVNGELAG</sequence>
<dbReference type="PANTHER" id="PTHR11113:SF14">
    <property type="entry name" value="N-ACETYLGLUCOSAMINE-6-PHOSPHATE DEACETYLASE"/>
    <property type="match status" value="1"/>
</dbReference>